<dbReference type="EMBL" id="PSKQ01000027">
    <property type="protein sequence ID" value="MBE8723224.1"/>
    <property type="molecule type" value="Genomic_DNA"/>
</dbReference>
<protein>
    <submittedName>
        <fullName evidence="1">Uncharacterized protein</fullName>
    </submittedName>
</protein>
<organism evidence="1 2">
    <name type="scientific">Sphingobacterium pedocola</name>
    <dbReference type="NCBI Taxonomy" id="2082722"/>
    <lineage>
        <taxon>Bacteria</taxon>
        <taxon>Pseudomonadati</taxon>
        <taxon>Bacteroidota</taxon>
        <taxon>Sphingobacteriia</taxon>
        <taxon>Sphingobacteriales</taxon>
        <taxon>Sphingobacteriaceae</taxon>
        <taxon>Sphingobacterium</taxon>
    </lineage>
</organism>
<gene>
    <name evidence="1" type="ORF">C4F40_21100</name>
</gene>
<evidence type="ECO:0000313" key="1">
    <source>
        <dbReference type="EMBL" id="MBE8723224.1"/>
    </source>
</evidence>
<dbReference type="Proteomes" id="UP000618319">
    <property type="component" value="Unassembled WGS sequence"/>
</dbReference>
<proteinExistence type="predicted"/>
<reference evidence="1 2" key="1">
    <citation type="submission" date="2018-02" db="EMBL/GenBank/DDBJ databases">
        <title>Sphingobacterium KA21.</title>
        <authorList>
            <person name="Vasarhelyi B.M."/>
            <person name="Deshmukh S."/>
            <person name="Balint B."/>
            <person name="Kukolya J."/>
        </authorList>
    </citation>
    <scope>NUCLEOTIDE SEQUENCE [LARGE SCALE GENOMIC DNA]</scope>
    <source>
        <strain evidence="1 2">Ka21</strain>
    </source>
</reference>
<comment type="caution">
    <text evidence="1">The sequence shown here is derived from an EMBL/GenBank/DDBJ whole genome shotgun (WGS) entry which is preliminary data.</text>
</comment>
<keyword evidence="2" id="KW-1185">Reference proteome</keyword>
<evidence type="ECO:0000313" key="2">
    <source>
        <dbReference type="Proteomes" id="UP000618319"/>
    </source>
</evidence>
<name>A0ABR9TD18_9SPHI</name>
<accession>A0ABR9TD18</accession>
<sequence length="59" mass="7060">MNKFSEAAERMLNRIVLIHPIKTYIDEKFVFYKRCFFGVSSRYVHIFDAIILANKSKFL</sequence>